<dbReference type="InterPro" id="IPR036464">
    <property type="entry name" value="Rubisco_LSMT_subst-bd_sf"/>
</dbReference>
<dbReference type="OrthoDB" id="5945798at2759"/>
<organism evidence="5 6">
    <name type="scientific">Micromonas commoda (strain RCC299 / NOUM17 / CCMP2709)</name>
    <name type="common">Picoplanktonic green alga</name>
    <dbReference type="NCBI Taxonomy" id="296587"/>
    <lineage>
        <taxon>Eukaryota</taxon>
        <taxon>Viridiplantae</taxon>
        <taxon>Chlorophyta</taxon>
        <taxon>Mamiellophyceae</taxon>
        <taxon>Mamiellales</taxon>
        <taxon>Mamiellaceae</taxon>
        <taxon>Micromonas</taxon>
    </lineage>
</organism>
<keyword evidence="2" id="KW-0808">Transferase</keyword>
<sequence length="455" mass="48024">MAPSLEEWVADLASGHDARLTKAAVRQSAHGKGLFASEPVKRGDVVASVPKKLTLWVQEGNALALPGDGAWPRVRAGASAAAPDSGKGWEFILARAIVDAVAGDGGAFWEAYGGMMPGPETLAHPFLLSDATLRELQDDDMARRARDERELIKALMPDLTTPQHAMDDDPHVTVGAWALALVRSRAMRVGVGAHAVVPFLDCANHASVPSVDYRCDSVETPASSGLPPQASEAMADVELVALTDADVGDELRLAYTKGQLTSTEHFEQYGFVPTGGSPADRVRGLPRVNKGKRAARLGRALRRAIGATLRGVWNEVEDAESARSGSGVEAFDARAVVVAAGASIAATLGDGDDDAGGGGREEGVLEEGVLEDAASSSEDMTSEEESAHLAALRRAAAELEASYETTLEADEAAFGGATESGDERLANVMHLRVCRKRLARRVREVLDGIELEESY</sequence>
<evidence type="ECO:0000256" key="3">
    <source>
        <dbReference type="ARBA" id="ARBA00022691"/>
    </source>
</evidence>
<protein>
    <submittedName>
        <fullName evidence="5">Uncharacterized protein</fullName>
    </submittedName>
</protein>
<dbReference type="OMA" id="WEFILAR"/>
<keyword evidence="1" id="KW-0489">Methyltransferase</keyword>
<reference evidence="5 6" key="1">
    <citation type="journal article" date="2009" name="Science">
        <title>Green evolution and dynamic adaptations revealed by genomes of the marine picoeukaryotes Micromonas.</title>
        <authorList>
            <person name="Worden A.Z."/>
            <person name="Lee J.H."/>
            <person name="Mock T."/>
            <person name="Rouze P."/>
            <person name="Simmons M.P."/>
            <person name="Aerts A.L."/>
            <person name="Allen A.E."/>
            <person name="Cuvelier M.L."/>
            <person name="Derelle E."/>
            <person name="Everett M.V."/>
            <person name="Foulon E."/>
            <person name="Grimwood J."/>
            <person name="Gundlach H."/>
            <person name="Henrissat B."/>
            <person name="Napoli C."/>
            <person name="McDonald S.M."/>
            <person name="Parker M.S."/>
            <person name="Rombauts S."/>
            <person name="Salamov A."/>
            <person name="Von Dassow P."/>
            <person name="Badger J.H."/>
            <person name="Coutinho P.M."/>
            <person name="Demir E."/>
            <person name="Dubchak I."/>
            <person name="Gentemann C."/>
            <person name="Eikrem W."/>
            <person name="Gready J.E."/>
            <person name="John U."/>
            <person name="Lanier W."/>
            <person name="Lindquist E.A."/>
            <person name="Lucas S."/>
            <person name="Mayer K.F."/>
            <person name="Moreau H."/>
            <person name="Not F."/>
            <person name="Otillar R."/>
            <person name="Panaud O."/>
            <person name="Pangilinan J."/>
            <person name="Paulsen I."/>
            <person name="Piegu B."/>
            <person name="Poliakov A."/>
            <person name="Robbens S."/>
            <person name="Schmutz J."/>
            <person name="Toulza E."/>
            <person name="Wyss T."/>
            <person name="Zelensky A."/>
            <person name="Zhou K."/>
            <person name="Armbrust E.V."/>
            <person name="Bhattacharya D."/>
            <person name="Goodenough U.W."/>
            <person name="Van de Peer Y."/>
            <person name="Grigoriev I.V."/>
        </authorList>
    </citation>
    <scope>NUCLEOTIDE SEQUENCE [LARGE SCALE GENOMIC DNA]</scope>
    <source>
        <strain evidence="6">RCC299 / NOUM17</strain>
    </source>
</reference>
<evidence type="ECO:0000256" key="4">
    <source>
        <dbReference type="SAM" id="MobiDB-lite"/>
    </source>
</evidence>
<gene>
    <name evidence="5" type="ORF">MICPUN_59864</name>
</gene>
<feature type="region of interest" description="Disordered" evidence="4">
    <location>
        <begin position="348"/>
        <end position="387"/>
    </location>
</feature>
<dbReference type="KEGG" id="mis:MICPUN_59864"/>
<dbReference type="GO" id="GO:0032259">
    <property type="term" value="P:methylation"/>
    <property type="evidence" value="ECO:0007669"/>
    <property type="project" value="UniProtKB-KW"/>
</dbReference>
<dbReference type="EMBL" id="CP001328">
    <property type="protein sequence ID" value="ACO64752.1"/>
    <property type="molecule type" value="Genomic_DNA"/>
</dbReference>
<dbReference type="RefSeq" id="XP_002503494.1">
    <property type="nucleotide sequence ID" value="XM_002503448.1"/>
</dbReference>
<dbReference type="Gene3D" id="3.90.1410.10">
    <property type="entry name" value="set domain protein methyltransferase, domain 1"/>
    <property type="match status" value="1"/>
</dbReference>
<evidence type="ECO:0000313" key="5">
    <source>
        <dbReference type="EMBL" id="ACO64752.1"/>
    </source>
</evidence>
<dbReference type="GeneID" id="8245137"/>
<proteinExistence type="predicted"/>
<dbReference type="InterPro" id="IPR046341">
    <property type="entry name" value="SET_dom_sf"/>
</dbReference>
<dbReference type="GO" id="GO:0016279">
    <property type="term" value="F:protein-lysine N-methyltransferase activity"/>
    <property type="evidence" value="ECO:0007669"/>
    <property type="project" value="TreeGrafter"/>
</dbReference>
<dbReference type="eggNOG" id="KOG1337">
    <property type="taxonomic scope" value="Eukaryota"/>
</dbReference>
<dbReference type="AlphaFoldDB" id="C1E9W6"/>
<dbReference type="SUPFAM" id="SSF81822">
    <property type="entry name" value="RuBisCo LSMT C-terminal, substrate-binding domain"/>
    <property type="match status" value="1"/>
</dbReference>
<dbReference type="CDD" id="cd10527">
    <property type="entry name" value="SET_LSMT"/>
    <property type="match status" value="1"/>
</dbReference>
<keyword evidence="6" id="KW-1185">Reference proteome</keyword>
<evidence type="ECO:0000313" key="6">
    <source>
        <dbReference type="Proteomes" id="UP000002009"/>
    </source>
</evidence>
<dbReference type="Proteomes" id="UP000002009">
    <property type="component" value="Chromosome 7"/>
</dbReference>
<dbReference type="InParanoid" id="C1E9W6"/>
<dbReference type="SUPFAM" id="SSF82199">
    <property type="entry name" value="SET domain"/>
    <property type="match status" value="1"/>
</dbReference>
<keyword evidence="3" id="KW-0949">S-adenosyl-L-methionine</keyword>
<evidence type="ECO:0000256" key="2">
    <source>
        <dbReference type="ARBA" id="ARBA00022679"/>
    </source>
</evidence>
<accession>C1E9W6</accession>
<dbReference type="STRING" id="296587.C1E9W6"/>
<dbReference type="PANTHER" id="PTHR13271">
    <property type="entry name" value="UNCHARACTERIZED PUTATIVE METHYLTRANSFERASE"/>
    <property type="match status" value="1"/>
</dbReference>
<dbReference type="InterPro" id="IPR050600">
    <property type="entry name" value="SETD3_SETD6_MTase"/>
</dbReference>
<evidence type="ECO:0000256" key="1">
    <source>
        <dbReference type="ARBA" id="ARBA00022603"/>
    </source>
</evidence>
<name>C1E9W6_MICCC</name>